<dbReference type="Gene3D" id="3.30.70.270">
    <property type="match status" value="1"/>
</dbReference>
<feature type="transmembrane region" description="Helical" evidence="1">
    <location>
        <begin position="349"/>
        <end position="373"/>
    </location>
</feature>
<dbReference type="PANTHER" id="PTHR45138:SF9">
    <property type="entry name" value="DIGUANYLATE CYCLASE DGCM-RELATED"/>
    <property type="match status" value="1"/>
</dbReference>
<dbReference type="SMART" id="SM00267">
    <property type="entry name" value="GGDEF"/>
    <property type="match status" value="1"/>
</dbReference>
<sequence length="606" mass="69672">MKKPIHILLFFILLLSGFSLPSITEQNELVADQGIINLQSYEFSKDKLISLNGQWAFHWQQLLTPTEAQQQKTSDYMEVPDAWDIQTGTMLGYATYSLTIQIPENLQGQVMGIYIPHQYSSYSLWADGERIAFNGKVGDSKESSEPAFRKELAYFTPESPEIKLTMQVSNFEFPIGGATRPILFGKADAISTHYTELIASTLFVIGGILVMGIYQLGIFIFRRQERAFLYFGIVSIIIAARALFVEPLFFTVLFPDFSWLWQSRLEHLILYVGYMMYLLFLRYLYPNEMSRWVVRWSIVLSVVLLVITTIVSPLIYRPIFNYFLVIAFVTMMYVLVVLFKAVRMKRPTAVVNLTASILFFMTVINDALISLNWIDGMHLATYGFFMYILIQSINLSRNYARKFQESELLTDELRDLNLTLDEKIHARTKQLEVMNEKLHELTLLDGLTGLNNRRFFDEKMVEKAEKVKRTKDPVTLLLIDLDDFKKYNDTYGHVLGDELIKLAAAIFKNVVGSRGYIARYGGEEFAIILPDCTEEKGYILAEEIRLAMEDAKMEHLESSVSEFATLSIGGTSSSRHPHQCPEDWIKLADRALYESKEKGRNRVTMK</sequence>
<dbReference type="PROSITE" id="PS50887">
    <property type="entry name" value="GGDEF"/>
    <property type="match status" value="1"/>
</dbReference>
<comment type="caution">
    <text evidence="3">The sequence shown here is derived from an EMBL/GenBank/DDBJ whole genome shotgun (WGS) entry which is preliminary data.</text>
</comment>
<dbReference type="FunFam" id="3.30.70.270:FF:000001">
    <property type="entry name" value="Diguanylate cyclase domain protein"/>
    <property type="match status" value="1"/>
</dbReference>
<dbReference type="EC" id="2.7.7.65" evidence="3"/>
<dbReference type="Proteomes" id="UP001152173">
    <property type="component" value="Unassembled WGS sequence"/>
</dbReference>
<dbReference type="SUPFAM" id="SSF49785">
    <property type="entry name" value="Galactose-binding domain-like"/>
    <property type="match status" value="1"/>
</dbReference>
<dbReference type="RefSeq" id="WP_269927132.1">
    <property type="nucleotide sequence ID" value="NZ_JAMKBJ010000012.1"/>
</dbReference>
<dbReference type="PANTHER" id="PTHR45138">
    <property type="entry name" value="REGULATORY COMPONENTS OF SENSORY TRANSDUCTION SYSTEM"/>
    <property type="match status" value="1"/>
</dbReference>
<dbReference type="InterPro" id="IPR050469">
    <property type="entry name" value="Diguanylate_Cyclase"/>
</dbReference>
<dbReference type="GO" id="GO:0005886">
    <property type="term" value="C:plasma membrane"/>
    <property type="evidence" value="ECO:0007669"/>
    <property type="project" value="TreeGrafter"/>
</dbReference>
<reference evidence="3" key="1">
    <citation type="submission" date="2022-05" db="EMBL/GenBank/DDBJ databases">
        <authorList>
            <person name="Colautti A."/>
            <person name="Iacumin L."/>
        </authorList>
    </citation>
    <scope>NUCLEOTIDE SEQUENCE</scope>
    <source>
        <strain evidence="3">SK 55</strain>
    </source>
</reference>
<dbReference type="AlphaFoldDB" id="A0A9X3LHK7"/>
<feature type="transmembrane region" description="Helical" evidence="1">
    <location>
        <begin position="228"/>
        <end position="248"/>
    </location>
</feature>
<dbReference type="Pfam" id="PF07695">
    <property type="entry name" value="7TMR-DISM_7TM"/>
    <property type="match status" value="1"/>
</dbReference>
<evidence type="ECO:0000313" key="3">
    <source>
        <dbReference type="EMBL" id="MCZ8538063.1"/>
    </source>
</evidence>
<keyword evidence="3" id="KW-0808">Transferase</keyword>
<feature type="transmembrane region" description="Helical" evidence="1">
    <location>
        <begin position="197"/>
        <end position="221"/>
    </location>
</feature>
<dbReference type="Pfam" id="PF00990">
    <property type="entry name" value="GGDEF"/>
    <property type="match status" value="1"/>
</dbReference>
<dbReference type="SUPFAM" id="SSF55073">
    <property type="entry name" value="Nucleotide cyclase"/>
    <property type="match status" value="1"/>
</dbReference>
<dbReference type="InterPro" id="IPR011623">
    <property type="entry name" value="7TMR_DISM_rcpt_extracell_dom1"/>
</dbReference>
<dbReference type="CDD" id="cd01949">
    <property type="entry name" value="GGDEF"/>
    <property type="match status" value="1"/>
</dbReference>
<keyword evidence="4" id="KW-1185">Reference proteome</keyword>
<evidence type="ECO:0000256" key="1">
    <source>
        <dbReference type="SAM" id="Phobius"/>
    </source>
</evidence>
<dbReference type="InterPro" id="IPR000160">
    <property type="entry name" value="GGDEF_dom"/>
</dbReference>
<feature type="transmembrane region" description="Helical" evidence="1">
    <location>
        <begin position="379"/>
        <end position="396"/>
    </location>
</feature>
<keyword evidence="1" id="KW-1133">Transmembrane helix</keyword>
<dbReference type="NCBIfam" id="TIGR00254">
    <property type="entry name" value="GGDEF"/>
    <property type="match status" value="1"/>
</dbReference>
<dbReference type="InterPro" id="IPR008979">
    <property type="entry name" value="Galactose-bd-like_sf"/>
</dbReference>
<feature type="domain" description="GGDEF" evidence="2">
    <location>
        <begin position="472"/>
        <end position="606"/>
    </location>
</feature>
<keyword evidence="1" id="KW-0472">Membrane</keyword>
<dbReference type="EMBL" id="JAMKBJ010000012">
    <property type="protein sequence ID" value="MCZ8538063.1"/>
    <property type="molecule type" value="Genomic_DNA"/>
</dbReference>
<protein>
    <submittedName>
        <fullName evidence="3">Diguanylate cyclase</fullName>
        <ecNumber evidence="3">2.7.7.65</ecNumber>
    </submittedName>
</protein>
<feature type="transmembrane region" description="Helical" evidence="1">
    <location>
        <begin position="322"/>
        <end position="342"/>
    </location>
</feature>
<dbReference type="InterPro" id="IPR029787">
    <property type="entry name" value="Nucleotide_cyclase"/>
</dbReference>
<gene>
    <name evidence="3" type="ORF">M9R32_12780</name>
</gene>
<dbReference type="Gene3D" id="2.60.120.260">
    <property type="entry name" value="Galactose-binding domain-like"/>
    <property type="match status" value="1"/>
</dbReference>
<dbReference type="GO" id="GO:0052621">
    <property type="term" value="F:diguanylate cyclase activity"/>
    <property type="evidence" value="ECO:0007669"/>
    <property type="project" value="UniProtKB-EC"/>
</dbReference>
<dbReference type="GO" id="GO:1902201">
    <property type="term" value="P:negative regulation of bacterial-type flagellum-dependent cell motility"/>
    <property type="evidence" value="ECO:0007669"/>
    <property type="project" value="TreeGrafter"/>
</dbReference>
<keyword evidence="3" id="KW-0548">Nucleotidyltransferase</keyword>
<evidence type="ECO:0000313" key="4">
    <source>
        <dbReference type="Proteomes" id="UP001152173"/>
    </source>
</evidence>
<name>A0A9X3LHK7_9BACL</name>
<accession>A0A9X3LHK7</accession>
<evidence type="ECO:0000259" key="2">
    <source>
        <dbReference type="PROSITE" id="PS50887"/>
    </source>
</evidence>
<dbReference type="GO" id="GO:0043709">
    <property type="term" value="P:cell adhesion involved in single-species biofilm formation"/>
    <property type="evidence" value="ECO:0007669"/>
    <property type="project" value="TreeGrafter"/>
</dbReference>
<feature type="transmembrane region" description="Helical" evidence="1">
    <location>
        <begin position="292"/>
        <end position="316"/>
    </location>
</feature>
<keyword evidence="1" id="KW-0812">Transmembrane</keyword>
<organism evidence="3 4">
    <name type="scientific">Paenisporosarcina quisquiliarum</name>
    <dbReference type="NCBI Taxonomy" id="365346"/>
    <lineage>
        <taxon>Bacteria</taxon>
        <taxon>Bacillati</taxon>
        <taxon>Bacillota</taxon>
        <taxon>Bacilli</taxon>
        <taxon>Bacillales</taxon>
        <taxon>Caryophanaceae</taxon>
        <taxon>Paenisporosarcina</taxon>
    </lineage>
</organism>
<feature type="transmembrane region" description="Helical" evidence="1">
    <location>
        <begin position="268"/>
        <end position="285"/>
    </location>
</feature>
<proteinExistence type="predicted"/>
<dbReference type="InterPro" id="IPR043128">
    <property type="entry name" value="Rev_trsase/Diguanyl_cyclase"/>
</dbReference>